<feature type="coiled-coil region" evidence="1">
    <location>
        <begin position="165"/>
        <end position="357"/>
    </location>
</feature>
<accession>A0ABS8N128</accession>
<evidence type="ECO:0008006" key="4">
    <source>
        <dbReference type="Google" id="ProtNLM"/>
    </source>
</evidence>
<protein>
    <recommendedName>
        <fullName evidence="4">Chromosome partition protein Smc</fullName>
    </recommendedName>
</protein>
<evidence type="ECO:0000256" key="1">
    <source>
        <dbReference type="SAM" id="Coils"/>
    </source>
</evidence>
<evidence type="ECO:0000313" key="2">
    <source>
        <dbReference type="EMBL" id="MCC9293501.1"/>
    </source>
</evidence>
<reference evidence="2" key="1">
    <citation type="submission" date="2021-11" db="EMBL/GenBank/DDBJ databases">
        <authorList>
            <person name="Qingchun L."/>
            <person name="Dong Z."/>
            <person name="Zongwei Q."/>
            <person name="Jia Z."/>
            <person name="Duotao L."/>
        </authorList>
    </citation>
    <scope>NUCLEOTIDE SEQUENCE</scope>
    <source>
        <strain evidence="2">WLY-B-L2</strain>
    </source>
</reference>
<dbReference type="RefSeq" id="WP_229980507.1">
    <property type="nucleotide sequence ID" value="NZ_JAJJPB010000001.1"/>
</dbReference>
<dbReference type="Proteomes" id="UP001165422">
    <property type="component" value="Unassembled WGS sequence"/>
</dbReference>
<comment type="caution">
    <text evidence="2">The sequence shown here is derived from an EMBL/GenBank/DDBJ whole genome shotgun (WGS) entry which is preliminary data.</text>
</comment>
<name>A0ABS8N128_9CLOT</name>
<gene>
    <name evidence="2" type="ORF">LN736_01240</name>
</gene>
<keyword evidence="3" id="KW-1185">Reference proteome</keyword>
<evidence type="ECO:0000313" key="3">
    <source>
        <dbReference type="Proteomes" id="UP001165422"/>
    </source>
</evidence>
<sequence>MIEFEKLDKSKIRLIIEFFLPITPGLIEFLKKKRKLFGNELDGADLKMNSLVLQRKIPNVFSNEIKRKNSVVINFVEKNVGGRLDEINQYIKSKFGSMQNIEKTIQSNREENYIKLLDILLEKMESKYIGKSMEWVSLFLNLNGIYINEQQREMIENSIEKVVELRKIEKRVLKEEEKLEIKYEKELKAIENKFKNENQILSSQILEKERAIENINQMLNEKNEYIDEQQKNYDYLKEKSESLESKIGEIKKELNDNKEKWQQNIIKEKQKNQKLENINEDQNKKIEYLENELNRRYENYSSEYKARWEKENQLVIDKKIYEKNSLKENVRKLKKEIINLNEEKEKSRKRLKEYNGVVSGFINNIDKELIRSALESSVLNIKELQEKENNMQLYIKYQIKCNKMELFNGIDEEEWSNTILDNLKNIGVVEDRYEWSDYIISVLAARMIPLIVGYRTREIAKAISCSYAGETPYIITLSPGYNKVNELIDLYHNSEAKVILIENAIGQMNESLLLPLFKEYVESKEDNKIILLSCEDINMANLIPSYLFEYLALIKISNIRPVVQFDYNYADNMKILQSIRKSKLNIEDSYKKLKRLLEYIEAEDSYIITRSLILAYLCNMEDVGSALKCLSICDLKSMFKDDVREKIGSNIDNYPDYFAQELKESIVGD</sequence>
<dbReference type="EMBL" id="JAJJPB010000001">
    <property type="protein sequence ID" value="MCC9293501.1"/>
    <property type="molecule type" value="Genomic_DNA"/>
</dbReference>
<organism evidence="2 3">
    <name type="scientific">Clostridium aromativorans</name>
    <dbReference type="NCBI Taxonomy" id="2836848"/>
    <lineage>
        <taxon>Bacteria</taxon>
        <taxon>Bacillati</taxon>
        <taxon>Bacillota</taxon>
        <taxon>Clostridia</taxon>
        <taxon>Eubacteriales</taxon>
        <taxon>Clostridiaceae</taxon>
        <taxon>Clostridium</taxon>
    </lineage>
</organism>
<keyword evidence="1" id="KW-0175">Coiled coil</keyword>
<proteinExistence type="predicted"/>